<evidence type="ECO:0000313" key="3">
    <source>
        <dbReference type="Proteomes" id="UP000005709"/>
    </source>
</evidence>
<dbReference type="InterPro" id="IPR050218">
    <property type="entry name" value="LptD"/>
</dbReference>
<dbReference type="Proteomes" id="UP000005709">
    <property type="component" value="Unassembled WGS sequence"/>
</dbReference>
<dbReference type="GO" id="GO:0043165">
    <property type="term" value="P:Gram-negative-bacterium-type cell outer membrane assembly"/>
    <property type="evidence" value="ECO:0007669"/>
    <property type="project" value="InterPro"/>
</dbReference>
<sequence>MKKSKKFKILALSFSALLASSASAKVQDVELIADNVEKNGFLTEASGNVTVYSQDYFITADRATYDEQNGIIELFGNVNAMRGSSETTRAQHVKIDLKNDKQQADVNFMMDKDSELWMQNDASCSDSEYYRVEGSSVSSCNVTDPDWRIKFSSGMLNKESKFLHLFNPRFYVGDVPVLYLPYFGFPTDRTRRTGLLPPEAGYISKEGIYYKQPIYFAPYDSWDFQLDPQVRTRRGFGVYGTFRFTESPYSYGEIRGGVFDNFSRAQKRLEYKNERHHGFEVQYDRSKLVTYLLDGDLRENLWIDFTQLNDLEYYDLKQKGGLSDDADNSLVTSRLNYYLTGDEHYFGAYGRYYIDTSKLNADNTFRNEDTVQELPTLQYHKFSNDLGLPNLIYSLDAKARNYTRWEGATARQYEFDVPISISTPLLADYLNFAFTERVYMTNIDWHDKFYYANGDLGEDKSTFYANQYTELSLYTDVARAYDSLYHTMSWRADFRIPSWQQGDIEDRILKYHQYKYDLARGAVDRSRLGNLQDSLYWEDNFLSELSDEYTHENAALSMTQFFYNEDGRKFLRHSVKQRYDFDDHEFDDLEHRIDAYFANGLNIGNRFTYSHKYKSFDKVYTYANYSNEDFSFGLSHAYEYEKLSMEPKRYTKDNYGIVNASVNLPRNNKIFGRWDYDLERSYSKMWRVGLSHTRKCWNYSFVYQEDIEPKNTSMTGYSKASKERGIYFLVNFYPFGGVGYDFSVDSEYGSEK</sequence>
<dbReference type="STRING" id="824.CGRAC_0099"/>
<dbReference type="InterPro" id="IPR020889">
    <property type="entry name" value="LipoPS_assembly_LptD"/>
</dbReference>
<dbReference type="GO" id="GO:0009279">
    <property type="term" value="C:cell outer membrane"/>
    <property type="evidence" value="ECO:0007669"/>
    <property type="project" value="InterPro"/>
</dbReference>
<feature type="chain" id="PRO_5039939825" evidence="1">
    <location>
        <begin position="25"/>
        <end position="752"/>
    </location>
</feature>
<keyword evidence="3" id="KW-1185">Reference proteome</keyword>
<dbReference type="HAMAP" id="MF_01411">
    <property type="entry name" value="LPS_assembly_LptD"/>
    <property type="match status" value="1"/>
</dbReference>
<evidence type="ECO:0000256" key="1">
    <source>
        <dbReference type="SAM" id="SignalP"/>
    </source>
</evidence>
<dbReference type="AlphaFoldDB" id="C8PI98"/>
<dbReference type="eggNOG" id="COG1452">
    <property type="taxonomic scope" value="Bacteria"/>
</dbReference>
<dbReference type="PANTHER" id="PTHR30189:SF1">
    <property type="entry name" value="LPS-ASSEMBLY PROTEIN LPTD"/>
    <property type="match status" value="1"/>
</dbReference>
<protein>
    <submittedName>
        <fullName evidence="2">Organic solvent tolerance protein</fullName>
    </submittedName>
</protein>
<feature type="signal peptide" evidence="1">
    <location>
        <begin position="1"/>
        <end position="24"/>
    </location>
</feature>
<proteinExistence type="inferred from homology"/>
<dbReference type="PANTHER" id="PTHR30189">
    <property type="entry name" value="LPS-ASSEMBLY PROTEIN"/>
    <property type="match status" value="1"/>
</dbReference>
<organism evidence="2 3">
    <name type="scientific">Campylobacter gracilis RM3268</name>
    <dbReference type="NCBI Taxonomy" id="553220"/>
    <lineage>
        <taxon>Bacteria</taxon>
        <taxon>Pseudomonadati</taxon>
        <taxon>Campylobacterota</taxon>
        <taxon>Epsilonproteobacteria</taxon>
        <taxon>Campylobacterales</taxon>
        <taxon>Campylobacteraceae</taxon>
        <taxon>Campylobacter</taxon>
    </lineage>
</organism>
<evidence type="ECO:0000313" key="2">
    <source>
        <dbReference type="EMBL" id="EEV17488.1"/>
    </source>
</evidence>
<accession>C8PI98</accession>
<dbReference type="EMBL" id="ACYG01000025">
    <property type="protein sequence ID" value="EEV17488.1"/>
    <property type="molecule type" value="Genomic_DNA"/>
</dbReference>
<dbReference type="GO" id="GO:1990351">
    <property type="term" value="C:transporter complex"/>
    <property type="evidence" value="ECO:0007669"/>
    <property type="project" value="TreeGrafter"/>
</dbReference>
<comment type="caution">
    <text evidence="2">The sequence shown here is derived from an EMBL/GenBank/DDBJ whole genome shotgun (WGS) entry which is preliminary data.</text>
</comment>
<reference evidence="2 3" key="1">
    <citation type="submission" date="2009-07" db="EMBL/GenBank/DDBJ databases">
        <authorList>
            <person name="Madupu R."/>
            <person name="Sebastian Y."/>
            <person name="Durkin A.S."/>
            <person name="Torralba M."/>
            <person name="Methe B."/>
            <person name="Sutton G.G."/>
            <person name="Strausberg R.L."/>
            <person name="Nelson K.E."/>
        </authorList>
    </citation>
    <scope>NUCLEOTIDE SEQUENCE [LARGE SCALE GENOMIC DNA]</scope>
    <source>
        <strain evidence="2 3">RM3268</strain>
    </source>
</reference>
<dbReference type="GO" id="GO:0015920">
    <property type="term" value="P:lipopolysaccharide transport"/>
    <property type="evidence" value="ECO:0007669"/>
    <property type="project" value="InterPro"/>
</dbReference>
<keyword evidence="1" id="KW-0732">Signal</keyword>
<name>C8PI98_9BACT</name>
<gene>
    <name evidence="2" type="ORF">CAMGR0001_0079</name>
</gene>
<dbReference type="RefSeq" id="WP_005871537.1">
    <property type="nucleotide sequence ID" value="NZ_ACYG01000025.1"/>
</dbReference>
<dbReference type="Gene3D" id="2.60.450.10">
    <property type="entry name" value="Lipopolysaccharide (LPS) transport protein A like domain"/>
    <property type="match status" value="1"/>
</dbReference>